<sequence>MTNYDLQIDPIKDLESCKDMLSRLSEYNDYITNATPFLMSEPLMSIADELDEADNTEYAAFTIRGVAEHLALYTSPKSGRLPKSVARFLAKRLESALDELNAA</sequence>
<dbReference type="AlphaFoldDB" id="A0A1I0Y9G8"/>
<accession>A0A1I0Y9G8</accession>
<protein>
    <submittedName>
        <fullName evidence="1">Uncharacterized protein</fullName>
    </submittedName>
</protein>
<proteinExistence type="predicted"/>
<dbReference type="EMBL" id="FOJX01000011">
    <property type="protein sequence ID" value="SFB09852.1"/>
    <property type="molecule type" value="Genomic_DNA"/>
</dbReference>
<dbReference type="RefSeq" id="WP_074816599.1">
    <property type="nucleotide sequence ID" value="NZ_FOJX01000011.1"/>
</dbReference>
<name>A0A1I0Y9G8_SELRU</name>
<evidence type="ECO:0000313" key="1">
    <source>
        <dbReference type="EMBL" id="SFB09852.1"/>
    </source>
</evidence>
<evidence type="ECO:0000313" key="2">
    <source>
        <dbReference type="Proteomes" id="UP000183843"/>
    </source>
</evidence>
<reference evidence="1 2" key="1">
    <citation type="submission" date="2016-10" db="EMBL/GenBank/DDBJ databases">
        <authorList>
            <person name="de Groot N.N."/>
        </authorList>
    </citation>
    <scope>NUCLEOTIDE SEQUENCE [LARGE SCALE GENOMIC DNA]</scope>
    <source>
        <strain evidence="1 2">L14</strain>
    </source>
</reference>
<organism evidence="1 2">
    <name type="scientific">Selenomonas ruminantium</name>
    <dbReference type="NCBI Taxonomy" id="971"/>
    <lineage>
        <taxon>Bacteria</taxon>
        <taxon>Bacillati</taxon>
        <taxon>Bacillota</taxon>
        <taxon>Negativicutes</taxon>
        <taxon>Selenomonadales</taxon>
        <taxon>Selenomonadaceae</taxon>
        <taxon>Selenomonas</taxon>
    </lineage>
</organism>
<gene>
    <name evidence="1" type="ORF">SAMN05216587_1113</name>
</gene>
<dbReference type="Proteomes" id="UP000183843">
    <property type="component" value="Unassembled WGS sequence"/>
</dbReference>